<proteinExistence type="predicted"/>
<dbReference type="Proteomes" id="UP000578569">
    <property type="component" value="Unassembled WGS sequence"/>
</dbReference>
<dbReference type="SUPFAM" id="SSF52172">
    <property type="entry name" value="CheY-like"/>
    <property type="match status" value="1"/>
</dbReference>
<evidence type="ECO:0000313" key="4">
    <source>
        <dbReference type="EMBL" id="MBB3763340.1"/>
    </source>
</evidence>
<comment type="caution">
    <text evidence="4">The sequence shown here is derived from an EMBL/GenBank/DDBJ whole genome shotgun (WGS) entry which is preliminary data.</text>
</comment>
<evidence type="ECO:0000313" key="5">
    <source>
        <dbReference type="Proteomes" id="UP000578569"/>
    </source>
</evidence>
<keyword evidence="4" id="KW-0238">DNA-binding</keyword>
<gene>
    <name evidence="4" type="ORF">FHS50_000363</name>
</gene>
<evidence type="ECO:0000256" key="2">
    <source>
        <dbReference type="PROSITE-ProRule" id="PRU00169"/>
    </source>
</evidence>
<dbReference type="Gene3D" id="3.40.50.2300">
    <property type="match status" value="1"/>
</dbReference>
<dbReference type="GO" id="GO:0003677">
    <property type="term" value="F:DNA binding"/>
    <property type="evidence" value="ECO:0007669"/>
    <property type="project" value="UniProtKB-KW"/>
</dbReference>
<dbReference type="PANTHER" id="PTHR44591:SF24">
    <property type="entry name" value="PROTEIN-GLUTAMATE METHYLESTERASE_PROTEIN-GLUTAMINE GLUTAMINASE 1"/>
    <property type="match status" value="1"/>
</dbReference>
<dbReference type="RefSeq" id="WP_183932692.1">
    <property type="nucleotide sequence ID" value="NZ_JACICF010000001.1"/>
</dbReference>
<dbReference type="InterPro" id="IPR011006">
    <property type="entry name" value="CheY-like_superfamily"/>
</dbReference>
<dbReference type="InterPro" id="IPR050595">
    <property type="entry name" value="Bact_response_regulator"/>
</dbReference>
<dbReference type="AlphaFoldDB" id="A0A839YXY4"/>
<dbReference type="EMBL" id="JACICF010000001">
    <property type="protein sequence ID" value="MBB3763340.1"/>
    <property type="molecule type" value="Genomic_DNA"/>
</dbReference>
<keyword evidence="1 2" id="KW-0597">Phosphoprotein</keyword>
<name>A0A839YXY4_9SPHN</name>
<protein>
    <submittedName>
        <fullName evidence="4">DNA-binding NtrC family response regulator</fullName>
    </submittedName>
</protein>
<dbReference type="Pfam" id="PF00072">
    <property type="entry name" value="Response_reg"/>
    <property type="match status" value="1"/>
</dbReference>
<feature type="domain" description="Response regulatory" evidence="3">
    <location>
        <begin position="10"/>
        <end position="120"/>
    </location>
</feature>
<feature type="modified residue" description="4-aspartylphosphate" evidence="2">
    <location>
        <position position="60"/>
    </location>
</feature>
<reference evidence="4 5" key="1">
    <citation type="submission" date="2020-08" db="EMBL/GenBank/DDBJ databases">
        <title>Genomic Encyclopedia of Type Strains, Phase IV (KMG-IV): sequencing the most valuable type-strain genomes for metagenomic binning, comparative biology and taxonomic classification.</title>
        <authorList>
            <person name="Goeker M."/>
        </authorList>
    </citation>
    <scope>NUCLEOTIDE SEQUENCE [LARGE SCALE GENOMIC DNA]</scope>
    <source>
        <strain evidence="4 5">DSM 24194</strain>
    </source>
</reference>
<evidence type="ECO:0000259" key="3">
    <source>
        <dbReference type="PROSITE" id="PS50110"/>
    </source>
</evidence>
<evidence type="ECO:0000256" key="1">
    <source>
        <dbReference type="ARBA" id="ARBA00022553"/>
    </source>
</evidence>
<dbReference type="SMART" id="SM00448">
    <property type="entry name" value="REC"/>
    <property type="match status" value="1"/>
</dbReference>
<dbReference type="InterPro" id="IPR001789">
    <property type="entry name" value="Sig_transdc_resp-reg_receiver"/>
</dbReference>
<organism evidence="4 5">
    <name type="scientific">Sphingomicrobium lutaoense</name>
    <dbReference type="NCBI Taxonomy" id="515949"/>
    <lineage>
        <taxon>Bacteria</taxon>
        <taxon>Pseudomonadati</taxon>
        <taxon>Pseudomonadota</taxon>
        <taxon>Alphaproteobacteria</taxon>
        <taxon>Sphingomonadales</taxon>
        <taxon>Sphingomonadaceae</taxon>
        <taxon>Sphingomicrobium</taxon>
    </lineage>
</organism>
<dbReference type="PROSITE" id="PS50110">
    <property type="entry name" value="RESPONSE_REGULATORY"/>
    <property type="match status" value="1"/>
</dbReference>
<accession>A0A839YXY4</accession>
<keyword evidence="5" id="KW-1185">Reference proteome</keyword>
<sequence length="124" mass="14289">MNDKRSHRGRILLVEDSPVISMEAEDRLKEADYFVVGPAYDMAAAIDLARNEQIDAALVDLNIRGEKSFDILQILDDRDIPFVIISGYADWSMPKEWEPRPRLQKPFDHKTLLETIEMLISDDD</sequence>
<dbReference type="GO" id="GO:0000160">
    <property type="term" value="P:phosphorelay signal transduction system"/>
    <property type="evidence" value="ECO:0007669"/>
    <property type="project" value="InterPro"/>
</dbReference>
<dbReference type="PANTHER" id="PTHR44591">
    <property type="entry name" value="STRESS RESPONSE REGULATOR PROTEIN 1"/>
    <property type="match status" value="1"/>
</dbReference>